<keyword evidence="2" id="KW-1133">Transmembrane helix</keyword>
<evidence type="ECO:0000313" key="3">
    <source>
        <dbReference type="EMBL" id="EEH51973.1"/>
    </source>
</evidence>
<feature type="compositionally biased region" description="Polar residues" evidence="1">
    <location>
        <begin position="403"/>
        <end position="419"/>
    </location>
</feature>
<dbReference type="PANTHER" id="PTHR31801:SF1">
    <property type="entry name" value="SPHINGOMYELIN PHOSPHODIESTERASE"/>
    <property type="match status" value="1"/>
</dbReference>
<feature type="region of interest" description="Disordered" evidence="1">
    <location>
        <begin position="1"/>
        <end position="36"/>
    </location>
</feature>
<dbReference type="Proteomes" id="UP000001876">
    <property type="component" value="Unassembled WGS sequence"/>
</dbReference>
<dbReference type="STRING" id="564608.C1N6R8"/>
<protein>
    <submittedName>
        <fullName evidence="3">Predicted protein</fullName>
    </submittedName>
</protein>
<dbReference type="eggNOG" id="ENOG502QSXW">
    <property type="taxonomic scope" value="Eukaryota"/>
</dbReference>
<name>C1N6R8_MICPC</name>
<feature type="region of interest" description="Disordered" evidence="1">
    <location>
        <begin position="378"/>
        <end position="438"/>
    </location>
</feature>
<keyword evidence="2" id="KW-0812">Transmembrane</keyword>
<evidence type="ECO:0000313" key="4">
    <source>
        <dbReference type="Proteomes" id="UP000001876"/>
    </source>
</evidence>
<feature type="compositionally biased region" description="Polar residues" evidence="1">
    <location>
        <begin position="17"/>
        <end position="26"/>
    </location>
</feature>
<feature type="compositionally biased region" description="Low complexity" evidence="1">
    <location>
        <begin position="759"/>
        <end position="770"/>
    </location>
</feature>
<accession>C1N6R8</accession>
<feature type="transmembrane region" description="Helical" evidence="2">
    <location>
        <begin position="845"/>
        <end position="862"/>
    </location>
</feature>
<keyword evidence="4" id="KW-1185">Reference proteome</keyword>
<dbReference type="RefSeq" id="XP_003063600.1">
    <property type="nucleotide sequence ID" value="XM_003063554.1"/>
</dbReference>
<dbReference type="AlphaFoldDB" id="C1N6R8"/>
<dbReference type="GeneID" id="9689041"/>
<reference evidence="3 4" key="1">
    <citation type="journal article" date="2009" name="Science">
        <title>Green evolution and dynamic adaptations revealed by genomes of the marine picoeukaryotes Micromonas.</title>
        <authorList>
            <person name="Worden A.Z."/>
            <person name="Lee J.H."/>
            <person name="Mock T."/>
            <person name="Rouze P."/>
            <person name="Simmons M.P."/>
            <person name="Aerts A.L."/>
            <person name="Allen A.E."/>
            <person name="Cuvelier M.L."/>
            <person name="Derelle E."/>
            <person name="Everett M.V."/>
            <person name="Foulon E."/>
            <person name="Grimwood J."/>
            <person name="Gundlach H."/>
            <person name="Henrissat B."/>
            <person name="Napoli C."/>
            <person name="McDonald S.M."/>
            <person name="Parker M.S."/>
            <person name="Rombauts S."/>
            <person name="Salamov A."/>
            <person name="Von Dassow P."/>
            <person name="Badger J.H."/>
            <person name="Coutinho P.M."/>
            <person name="Demir E."/>
            <person name="Dubchak I."/>
            <person name="Gentemann C."/>
            <person name="Eikrem W."/>
            <person name="Gready J.E."/>
            <person name="John U."/>
            <person name="Lanier W."/>
            <person name="Lindquist E.A."/>
            <person name="Lucas S."/>
            <person name="Mayer K.F."/>
            <person name="Moreau H."/>
            <person name="Not F."/>
            <person name="Otillar R."/>
            <person name="Panaud O."/>
            <person name="Pangilinan J."/>
            <person name="Paulsen I."/>
            <person name="Piegu B."/>
            <person name="Poliakov A."/>
            <person name="Robbens S."/>
            <person name="Schmutz J."/>
            <person name="Toulza E."/>
            <person name="Wyss T."/>
            <person name="Zelensky A."/>
            <person name="Zhou K."/>
            <person name="Armbrust E.V."/>
            <person name="Bhattacharya D."/>
            <person name="Goodenough U.W."/>
            <person name="Van de Peer Y."/>
            <person name="Grigoriev I.V."/>
        </authorList>
    </citation>
    <scope>NUCLEOTIDE SEQUENCE [LARGE SCALE GENOMIC DNA]</scope>
    <source>
        <strain evidence="3 4">CCMP1545</strain>
    </source>
</reference>
<evidence type="ECO:0000256" key="2">
    <source>
        <dbReference type="SAM" id="Phobius"/>
    </source>
</evidence>
<feature type="region of interest" description="Disordered" evidence="1">
    <location>
        <begin position="521"/>
        <end position="547"/>
    </location>
</feature>
<organism evidence="4">
    <name type="scientific">Micromonas pusilla (strain CCMP1545)</name>
    <name type="common">Picoplanktonic green alga</name>
    <dbReference type="NCBI Taxonomy" id="564608"/>
    <lineage>
        <taxon>Eukaryota</taxon>
        <taxon>Viridiplantae</taxon>
        <taxon>Chlorophyta</taxon>
        <taxon>Mamiellophyceae</taxon>
        <taxon>Mamiellales</taxon>
        <taxon>Mamiellaceae</taxon>
        <taxon>Micromonas</taxon>
    </lineage>
</organism>
<gene>
    <name evidence="3" type="ORF">MICPUCDRAFT_53413</name>
</gene>
<sequence length="863" mass="92688">MAAGRVDGRVSGLHRGSNLTVNTGGRSSPGGASAKPTTFDELNRILSSRGSSLSTRINSVLQVLDDNRDNLRGFFSNCYQTLLWQIFNFDDGASGWLQSVSSGSEREASILLDFLSPKGALMKAVFAADADGLMQFAFPIERLPERTQRLLRTNPAGLNAKPPYRGCVQRDAQGRFAVHLGLYHYFLFWSAYYACSEARGTGRRYSRSPARNQWRVADAAAMLGGLYHGGDSRRVHPYRELLLSHLRCFLPRGGAGAGNGSWGNGNVGAWTRASEANYRGSGSVSQGEMLVSIFIEFWLPDGDVANDSASVGGVGARSPFTPGGLQRGGGSAGSMNAGFYGVVASSMQRQYTYNPPNEDLINAVVLLATYLFADASPTAGGGRGTPSAATPPRDALEGMSPRSPRSISKQQLTPGSASMRTPPLSSPAGVGATQDAREEVERAKEMLLKPLYTFLRDAFTHWPAESTARLGPLLNLWVTYLTPWTLSFPVPSRSRSGGGGSPLSRGIEAVAAATSAEKKYSSPSFLGDTSPLNVSTSSGGGRRGQPTKRAIDVDHVLHNIPFYNELMKHFLELCCKRVPVDAEGTATALLSVLQAFASCPEVLQLIDDFEEAYNAFVVRDPFSPAATNAEPPPPTPYDAFYPYVKSQLLEMDPPEQTPDAVGAMSPSPIATRAGMRSPMYGAAANANPAVVPKLSMFALDQEGLPQVALALLHRLDRDVAALGPNHPLRSRLPRLRKAAFKVFRLERLGESATMSPSPGAHADGSAKASDGAGGVRSRRGGIGFQRASFDKGARALYTGDWNTRPITNLEFPPLARLLIAISENLNDALALTGDQRIQLRILSEYGTLLAISIIVAFFWILFF</sequence>
<dbReference type="OrthoDB" id="10251508at2759"/>
<dbReference type="EMBL" id="GG663749">
    <property type="protein sequence ID" value="EEH51973.1"/>
    <property type="molecule type" value="Genomic_DNA"/>
</dbReference>
<keyword evidence="2" id="KW-0472">Membrane</keyword>
<dbReference type="KEGG" id="mpp:MICPUCDRAFT_53413"/>
<feature type="region of interest" description="Disordered" evidence="1">
    <location>
        <begin position="751"/>
        <end position="774"/>
    </location>
</feature>
<evidence type="ECO:0000256" key="1">
    <source>
        <dbReference type="SAM" id="MobiDB-lite"/>
    </source>
</evidence>
<proteinExistence type="predicted"/>
<dbReference type="PANTHER" id="PTHR31801">
    <property type="entry name" value="ALTERED INHERITANCE OF MITOCHONDRIA PROTEIN 24, MITOCHONDRIAL"/>
    <property type="match status" value="1"/>
</dbReference>